<feature type="transmembrane region" description="Helical" evidence="1">
    <location>
        <begin position="20"/>
        <end position="43"/>
    </location>
</feature>
<keyword evidence="3" id="KW-1185">Reference proteome</keyword>
<dbReference type="Proteomes" id="UP000000628">
    <property type="component" value="Chromosome"/>
</dbReference>
<proteinExistence type="predicted"/>
<reference evidence="2 3" key="1">
    <citation type="journal article" date="2009" name="Stand. Genomic Sci.">
        <title>Complete genome sequence of Jonesia denitrificans type strain (Prevot 55134).</title>
        <authorList>
            <person name="Pukall R."/>
            <person name="Gehrich-Schroter G."/>
            <person name="Lapidus A."/>
            <person name="Nolan M."/>
            <person name="Glavina Del Rio T."/>
            <person name="Lucas S."/>
            <person name="Chen F."/>
            <person name="Tice H."/>
            <person name="Pitluck S."/>
            <person name="Cheng J.F."/>
            <person name="Copeland A."/>
            <person name="Saunders E."/>
            <person name="Brettin T."/>
            <person name="Detter J.C."/>
            <person name="Bruce D."/>
            <person name="Goodwin L."/>
            <person name="Pati A."/>
            <person name="Ivanova N."/>
            <person name="Mavromatis K."/>
            <person name="Ovchinnikova G."/>
            <person name="Chen A."/>
            <person name="Palaniappan K."/>
            <person name="Land M."/>
            <person name="Hauser L."/>
            <person name="Chang Y.J."/>
            <person name="Jeffries C.D."/>
            <person name="Chain P."/>
            <person name="Goker M."/>
            <person name="Bristow J."/>
            <person name="Eisen J.A."/>
            <person name="Markowitz V."/>
            <person name="Hugenholtz P."/>
            <person name="Kyrpides N.C."/>
            <person name="Klenk H.P."/>
            <person name="Han C."/>
        </authorList>
    </citation>
    <scope>NUCLEOTIDE SEQUENCE [LARGE SCALE GENOMIC DNA]</scope>
    <source>
        <strain evidence="3">ATCC 14870 / DSM 20603 / BCRC 15368 / CIP 55.134 / JCM 11481 / NBRC 15587 / NCTC 10816 / Prevot 55134</strain>
    </source>
</reference>
<organism evidence="2 3">
    <name type="scientific">Jonesia denitrificans (strain ATCC 14870 / DSM 20603 / BCRC 15368 / CIP 55.134 / JCM 11481 / NBRC 15587 / NCTC 10816 / Prevot 55134)</name>
    <name type="common">Listeria denitrificans</name>
    <dbReference type="NCBI Taxonomy" id="471856"/>
    <lineage>
        <taxon>Bacteria</taxon>
        <taxon>Bacillati</taxon>
        <taxon>Actinomycetota</taxon>
        <taxon>Actinomycetes</taxon>
        <taxon>Micrococcales</taxon>
        <taxon>Jonesiaceae</taxon>
        <taxon>Jonesia</taxon>
    </lineage>
</organism>
<keyword evidence="1" id="KW-1133">Transmembrane helix</keyword>
<keyword evidence="1" id="KW-0472">Membrane</keyword>
<name>C7R2N8_JONDD</name>
<dbReference type="STRING" id="471856.Jden_2396"/>
<keyword evidence="1" id="KW-0812">Transmembrane</keyword>
<feature type="transmembrane region" description="Helical" evidence="1">
    <location>
        <begin position="195"/>
        <end position="216"/>
    </location>
</feature>
<feature type="transmembrane region" description="Helical" evidence="1">
    <location>
        <begin position="49"/>
        <end position="69"/>
    </location>
</feature>
<evidence type="ECO:0000313" key="2">
    <source>
        <dbReference type="EMBL" id="ACV10029.1"/>
    </source>
</evidence>
<dbReference type="eggNOG" id="ENOG5032UJ1">
    <property type="taxonomic scope" value="Bacteria"/>
</dbReference>
<feature type="transmembrane region" description="Helical" evidence="1">
    <location>
        <begin position="163"/>
        <end position="189"/>
    </location>
</feature>
<dbReference type="OrthoDB" id="4211860at2"/>
<gene>
    <name evidence="2" type="ordered locus">Jden_2396</name>
</gene>
<accession>C7R2N8</accession>
<feature type="transmembrane region" description="Helical" evidence="1">
    <location>
        <begin position="95"/>
        <end position="117"/>
    </location>
</feature>
<dbReference type="HOGENOM" id="CLU_1169013_0_0_11"/>
<dbReference type="EMBL" id="CP001706">
    <property type="protein sequence ID" value="ACV10029.1"/>
    <property type="molecule type" value="Genomic_DNA"/>
</dbReference>
<evidence type="ECO:0000313" key="3">
    <source>
        <dbReference type="Proteomes" id="UP000000628"/>
    </source>
</evidence>
<dbReference type="RefSeq" id="WP_015772640.1">
    <property type="nucleotide sequence ID" value="NC_013174.1"/>
</dbReference>
<feature type="transmembrane region" description="Helical" evidence="1">
    <location>
        <begin position="123"/>
        <end position="142"/>
    </location>
</feature>
<protein>
    <recommendedName>
        <fullName evidence="4">DUF624 domain-containing protein</fullName>
    </recommendedName>
</protein>
<evidence type="ECO:0008006" key="4">
    <source>
        <dbReference type="Google" id="ProtNLM"/>
    </source>
</evidence>
<dbReference type="KEGG" id="jde:Jden_2396"/>
<dbReference type="AlphaFoldDB" id="C7R2N8"/>
<sequence length="224" mass="23942">MAAPQEFGTGILARVTKQTYWMLALTACLALAVAVPCGVSIFLDRDASNIPLFAVMVWACAPGVSAAFFTCQQRTRDLDDSPFAAFFYGLRRNTVGALVLSAPVVGLGGLTAFNAAFGATAGIPTGFVWAGVGITIVSLVWLSHALHIHSQFAFRWRDVARLGLYYVTATPRVSLGALSLWVFSLGIVYLTSDGVLLLLGGVVSFLLWRNALPLLADVRARFIA</sequence>
<evidence type="ECO:0000256" key="1">
    <source>
        <dbReference type="SAM" id="Phobius"/>
    </source>
</evidence>